<proteinExistence type="predicted"/>
<dbReference type="EMBL" id="MRCC01000032">
    <property type="protein sequence ID" value="OKH20936.1"/>
    <property type="molecule type" value="Genomic_DNA"/>
</dbReference>
<name>A0A1U7HBH5_9CHRO</name>
<dbReference type="STRING" id="247279.NIES1031_22540"/>
<dbReference type="Proteomes" id="UP000185984">
    <property type="component" value="Unassembled WGS sequence"/>
</dbReference>
<evidence type="ECO:0000313" key="2">
    <source>
        <dbReference type="Proteomes" id="UP000185984"/>
    </source>
</evidence>
<keyword evidence="2" id="KW-1185">Reference proteome</keyword>
<sequence length="103" mass="11564">MGNPVGALQTMRRLVGENGTVLIADERVGDRFTAAGNDVEWMMYGWSVLHCLPVGMADGGESHCGGTVMRTDILRHYAQAAGFRDVEVLPIDYFFFRFYRLYP</sequence>
<accession>A0A1U7HBH5</accession>
<evidence type="ECO:0000313" key="1">
    <source>
        <dbReference type="EMBL" id="OKH20936.1"/>
    </source>
</evidence>
<comment type="caution">
    <text evidence="1">The sequence shown here is derived from an EMBL/GenBank/DDBJ whole genome shotgun (WGS) entry which is preliminary data.</text>
</comment>
<protein>
    <submittedName>
        <fullName evidence="1">Uncharacterized protein</fullName>
    </submittedName>
</protein>
<organism evidence="1 2">
    <name type="scientific">Chroogloeocystis siderophila 5.2 s.c.1</name>
    <dbReference type="NCBI Taxonomy" id="247279"/>
    <lineage>
        <taxon>Bacteria</taxon>
        <taxon>Bacillati</taxon>
        <taxon>Cyanobacteriota</taxon>
        <taxon>Cyanophyceae</taxon>
        <taxon>Oscillatoriophycideae</taxon>
        <taxon>Chroococcales</taxon>
        <taxon>Chroococcaceae</taxon>
        <taxon>Chroogloeocystis</taxon>
    </lineage>
</organism>
<dbReference type="SUPFAM" id="SSF53335">
    <property type="entry name" value="S-adenosyl-L-methionine-dependent methyltransferases"/>
    <property type="match status" value="1"/>
</dbReference>
<dbReference type="InterPro" id="IPR029063">
    <property type="entry name" value="SAM-dependent_MTases_sf"/>
</dbReference>
<reference evidence="1 2" key="1">
    <citation type="submission" date="2016-11" db="EMBL/GenBank/DDBJ databases">
        <title>Draft Genome Sequences of Nine Cyanobacterial Strains from Diverse Habitats.</title>
        <authorList>
            <person name="Zhu T."/>
            <person name="Hou S."/>
            <person name="Lu X."/>
            <person name="Hess W.R."/>
        </authorList>
    </citation>
    <scope>NUCLEOTIDE SEQUENCE [LARGE SCALE GENOMIC DNA]</scope>
    <source>
        <strain evidence="1 2">5.2 s.c.1</strain>
    </source>
</reference>
<gene>
    <name evidence="1" type="ORF">NIES1031_22540</name>
</gene>
<dbReference type="AlphaFoldDB" id="A0A1U7HBH5"/>